<feature type="transmembrane region" description="Helical" evidence="2">
    <location>
        <begin position="7"/>
        <end position="30"/>
    </location>
</feature>
<feature type="transmembrane region" description="Helical" evidence="2">
    <location>
        <begin position="42"/>
        <end position="67"/>
    </location>
</feature>
<evidence type="ECO:0000259" key="3">
    <source>
        <dbReference type="Pfam" id="PF02719"/>
    </source>
</evidence>
<protein>
    <submittedName>
        <fullName evidence="4">Polysaccharide biosynthesis protein</fullName>
    </submittedName>
</protein>
<dbReference type="InterPro" id="IPR003869">
    <property type="entry name" value="Polysac_CapD-like"/>
</dbReference>
<evidence type="ECO:0000256" key="2">
    <source>
        <dbReference type="SAM" id="Phobius"/>
    </source>
</evidence>
<sequence length="635" mass="71242">MVKFSRIIILLLVDTFIVTFSYIAAFLLRFDFNVNDPVFDAWFAIYANNLFSITLACIIAFSICGLYTSMWRYAGTEELFKIVVAAGVAQLLVMFYVTFSVLTMPRGIYIISFLFMVFLLSAFRVSYRFIRNVRSPGSLNSFVLRIGRKDIIGGNVTKVMIVGAGEAGASMINEIKSHHEYGKRVVVAIDDDPSKQKHRICGVKVYGGRNEIRHAARKYGVDEIIIAIPSAKKKAIQAIMEECKRTRCKIKILPSLIDLINDKVSISKLRDVDIEDFLGREPVHVNLREISSYIEGKIVMVTGGGGSIGSELCRQIGRFRPRRLIAVDIYENCVFELSNELRELYPHLEFEIVIASIRDKKRMREVFSRYKPHVIFHAAAHKHVPLMEKNPKEAVVNNILGTKNMIDLAEEFATEKFVMISTDKAVNPTNVMGATKRVGEMILQEKSQHSRTTFAAVRFGNVLGSNGSVIPIFRKQIEKGGPVTVTHKDITRYFMTIPEAVELVIQTGAMAQGGEIFILDMGEPVKILDLAENVIRLSGYVPYVDIDIAVTGLRPGEKLYEELLLDEEGLEKTAHNKIYVGHPLPANPALKAMLEVEDEVQAASIEGQVKGVSDMTETEVKEWLHALVPNYTPQK</sequence>
<dbReference type="Proteomes" id="UP000466848">
    <property type="component" value="Chromosome"/>
</dbReference>
<dbReference type="KEGG" id="abut:Ami103574_02135"/>
<organism evidence="4 5">
    <name type="scientific">Aminipila butyrica</name>
    <dbReference type="NCBI Taxonomy" id="433296"/>
    <lineage>
        <taxon>Bacteria</taxon>
        <taxon>Bacillati</taxon>
        <taxon>Bacillota</taxon>
        <taxon>Clostridia</taxon>
        <taxon>Peptostreptococcales</taxon>
        <taxon>Anaerovoracaceae</taxon>
        <taxon>Aminipila</taxon>
    </lineage>
</organism>
<dbReference type="CDD" id="cd05237">
    <property type="entry name" value="UDP_invert_4-6DH_SDR_e"/>
    <property type="match status" value="1"/>
</dbReference>
<dbReference type="Pfam" id="PF02719">
    <property type="entry name" value="Polysacc_synt_2"/>
    <property type="match status" value="1"/>
</dbReference>
<dbReference type="InterPro" id="IPR036291">
    <property type="entry name" value="NAD(P)-bd_dom_sf"/>
</dbReference>
<comment type="similarity">
    <text evidence="1">Belongs to the polysaccharide synthase family.</text>
</comment>
<keyword evidence="2" id="KW-0472">Membrane</keyword>
<keyword evidence="2" id="KW-1133">Transmembrane helix</keyword>
<keyword evidence="2" id="KW-0812">Transmembrane</keyword>
<evidence type="ECO:0000313" key="5">
    <source>
        <dbReference type="Proteomes" id="UP000466848"/>
    </source>
</evidence>
<dbReference type="SUPFAM" id="SSF51735">
    <property type="entry name" value="NAD(P)-binding Rossmann-fold domains"/>
    <property type="match status" value="2"/>
</dbReference>
<dbReference type="PANTHER" id="PTHR43318:SF1">
    <property type="entry name" value="POLYSACCHARIDE BIOSYNTHESIS PROTEIN EPSC-RELATED"/>
    <property type="match status" value="1"/>
</dbReference>
<dbReference type="AlphaFoldDB" id="A0A858BS69"/>
<proteinExistence type="inferred from homology"/>
<evidence type="ECO:0000256" key="1">
    <source>
        <dbReference type="ARBA" id="ARBA00007430"/>
    </source>
</evidence>
<feature type="transmembrane region" description="Helical" evidence="2">
    <location>
        <begin position="108"/>
        <end position="127"/>
    </location>
</feature>
<feature type="transmembrane region" description="Helical" evidence="2">
    <location>
        <begin position="79"/>
        <end position="102"/>
    </location>
</feature>
<keyword evidence="5" id="KW-1185">Reference proteome</keyword>
<dbReference type="Pfam" id="PF13727">
    <property type="entry name" value="CoA_binding_3"/>
    <property type="match status" value="1"/>
</dbReference>
<dbReference type="InterPro" id="IPR051203">
    <property type="entry name" value="Polysaccharide_Synthase-Rel"/>
</dbReference>
<dbReference type="Gene3D" id="3.40.50.720">
    <property type="entry name" value="NAD(P)-binding Rossmann-like Domain"/>
    <property type="match status" value="2"/>
</dbReference>
<evidence type="ECO:0000313" key="4">
    <source>
        <dbReference type="EMBL" id="QIB68182.1"/>
    </source>
</evidence>
<feature type="domain" description="Polysaccharide biosynthesis protein CapD-like" evidence="3">
    <location>
        <begin position="299"/>
        <end position="581"/>
    </location>
</feature>
<reference evidence="4 5" key="1">
    <citation type="submission" date="2020-02" db="EMBL/GenBank/DDBJ databases">
        <authorList>
            <person name="Kim Y.B."/>
            <person name="Roh S.W."/>
        </authorList>
    </citation>
    <scope>NUCLEOTIDE SEQUENCE [LARGE SCALE GENOMIC DNA]</scope>
    <source>
        <strain evidence="4 5">DSM 103574</strain>
    </source>
</reference>
<dbReference type="EMBL" id="CP048649">
    <property type="protein sequence ID" value="QIB68182.1"/>
    <property type="molecule type" value="Genomic_DNA"/>
</dbReference>
<gene>
    <name evidence="4" type="ORF">Ami103574_02135</name>
</gene>
<name>A0A858BS69_9FIRM</name>
<dbReference type="RefSeq" id="WP_163065102.1">
    <property type="nucleotide sequence ID" value="NZ_CP048649.1"/>
</dbReference>
<accession>A0A858BS69</accession>
<dbReference type="PANTHER" id="PTHR43318">
    <property type="entry name" value="UDP-N-ACETYLGLUCOSAMINE 4,6-DEHYDRATASE"/>
    <property type="match status" value="1"/>
</dbReference>